<dbReference type="GeneID" id="9059941"/>
<dbReference type="RefSeq" id="XP_002782274.1">
    <property type="nucleotide sequence ID" value="XM_002782228.1"/>
</dbReference>
<dbReference type="CDD" id="cd06558">
    <property type="entry name" value="crotonase-like"/>
    <property type="match status" value="1"/>
</dbReference>
<dbReference type="PROSITE" id="PS00166">
    <property type="entry name" value="ENOYL_COA_HYDRATASE"/>
    <property type="match status" value="1"/>
</dbReference>
<evidence type="ECO:0000256" key="2">
    <source>
        <dbReference type="RuleBase" id="RU003707"/>
    </source>
</evidence>
<dbReference type="InterPro" id="IPR018376">
    <property type="entry name" value="Enoyl-CoA_hyd/isom_CS"/>
</dbReference>
<protein>
    <submittedName>
        <fullName evidence="3">Uncharacterized protein</fullName>
    </submittedName>
</protein>
<dbReference type="Proteomes" id="UP000007800">
    <property type="component" value="Unassembled WGS sequence"/>
</dbReference>
<reference evidence="3 4" key="1">
    <citation type="submission" date="2008-07" db="EMBL/GenBank/DDBJ databases">
        <authorList>
            <person name="El-Sayed N."/>
            <person name="Caler E."/>
            <person name="Inman J."/>
            <person name="Amedeo P."/>
            <person name="Hass B."/>
            <person name="Wortman J."/>
        </authorList>
    </citation>
    <scope>NUCLEOTIDE SEQUENCE [LARGE SCALE GENOMIC DNA]</scope>
    <source>
        <strain evidence="4">ATCC 50983 / TXsc</strain>
    </source>
</reference>
<dbReference type="InterPro" id="IPR001753">
    <property type="entry name" value="Enoyl-CoA_hydra/iso"/>
</dbReference>
<dbReference type="GO" id="GO:0003824">
    <property type="term" value="F:catalytic activity"/>
    <property type="evidence" value="ECO:0007669"/>
    <property type="project" value="InterPro"/>
</dbReference>
<sequence length="302" mass="32690">MLSVARLRLSESLTAAAGLASGQVLLRKAPQGRNHVYNIAFNRPEVRNAITLEMMADLMRATKYISELPQSECRAIVLSGEGKSFCAGRDLKASRSFTPDQANEYLLAMKEGVKAILGLPMPVVAAVHGHAMGGGLEFTLACDLRVASPGTILRLPETALGLIPGVGGCVLLPLILPLATAMDMIYTSRPVPGSEASNLGLVNRLTESNSPEEVFNVSLELASTIAANGPLGVRAAKRTIRKRLDEEFPTWLEAASAERAPLTFTKTIERHWIGSLRRRSTSTLQGDVIHPRRLRLVQHLRV</sequence>
<name>C5KN35_PERM5</name>
<keyword evidence="4" id="KW-1185">Reference proteome</keyword>
<dbReference type="PANTHER" id="PTHR11941">
    <property type="entry name" value="ENOYL-COA HYDRATASE-RELATED"/>
    <property type="match status" value="1"/>
</dbReference>
<gene>
    <name evidence="3" type="ORF">Pmar_PMAR020850</name>
</gene>
<evidence type="ECO:0000313" key="4">
    <source>
        <dbReference type="Proteomes" id="UP000007800"/>
    </source>
</evidence>
<dbReference type="EMBL" id="GG674563">
    <property type="protein sequence ID" value="EER14069.1"/>
    <property type="molecule type" value="Genomic_DNA"/>
</dbReference>
<dbReference type="InParanoid" id="C5KN35"/>
<evidence type="ECO:0000313" key="3">
    <source>
        <dbReference type="EMBL" id="EER14069.1"/>
    </source>
</evidence>
<comment type="similarity">
    <text evidence="1 2">Belongs to the enoyl-CoA hydratase/isomerase family.</text>
</comment>
<dbReference type="Pfam" id="PF00378">
    <property type="entry name" value="ECH_1"/>
    <property type="match status" value="1"/>
</dbReference>
<evidence type="ECO:0000256" key="1">
    <source>
        <dbReference type="ARBA" id="ARBA00005254"/>
    </source>
</evidence>
<dbReference type="GO" id="GO:0006635">
    <property type="term" value="P:fatty acid beta-oxidation"/>
    <property type="evidence" value="ECO:0007669"/>
    <property type="project" value="TreeGrafter"/>
</dbReference>
<accession>C5KN35</accession>
<dbReference type="OMA" id="PKTDSWH"/>
<organism evidence="4">
    <name type="scientific">Perkinsus marinus (strain ATCC 50983 / TXsc)</name>
    <dbReference type="NCBI Taxonomy" id="423536"/>
    <lineage>
        <taxon>Eukaryota</taxon>
        <taxon>Sar</taxon>
        <taxon>Alveolata</taxon>
        <taxon>Perkinsozoa</taxon>
        <taxon>Perkinsea</taxon>
        <taxon>Perkinsida</taxon>
        <taxon>Perkinsidae</taxon>
        <taxon>Perkinsus</taxon>
    </lineage>
</organism>
<dbReference type="AlphaFoldDB" id="C5KN35"/>
<dbReference type="OrthoDB" id="410701at2759"/>
<dbReference type="SUPFAM" id="SSF52096">
    <property type="entry name" value="ClpP/crotonase"/>
    <property type="match status" value="1"/>
</dbReference>
<dbReference type="PANTHER" id="PTHR11941:SF54">
    <property type="entry name" value="ENOYL-COA HYDRATASE, MITOCHONDRIAL"/>
    <property type="match status" value="1"/>
</dbReference>
<dbReference type="Gene3D" id="3.90.226.10">
    <property type="entry name" value="2-enoyl-CoA Hydratase, Chain A, domain 1"/>
    <property type="match status" value="1"/>
</dbReference>
<proteinExistence type="inferred from homology"/>
<dbReference type="InterPro" id="IPR029045">
    <property type="entry name" value="ClpP/crotonase-like_dom_sf"/>
</dbReference>